<dbReference type="Proteomes" id="UP001642720">
    <property type="component" value="Unassembled WGS sequence"/>
</dbReference>
<dbReference type="GeneID" id="300572878"/>
<reference evidence="2 3" key="1">
    <citation type="submission" date="2018-01" db="EMBL/GenBank/DDBJ databases">
        <title>Genome characterization of the sugarcane-associated fungus Trichoderma ghanense CCMA-1212 and their application in lignocelulose bioconversion.</title>
        <authorList>
            <person name="Steindorff A.S."/>
            <person name="Mendes T.D."/>
            <person name="Vilela E.S.D."/>
            <person name="Rodrigues D.S."/>
            <person name="Formighieri E.F."/>
            <person name="Melo I.S."/>
            <person name="Favaro L.C.L."/>
        </authorList>
    </citation>
    <scope>NUCLEOTIDE SEQUENCE [LARGE SCALE GENOMIC DNA]</scope>
    <source>
        <strain evidence="2 3">CCMA-1212</strain>
    </source>
</reference>
<sequence length="84" mass="8690">MAWLNSNPISMEGAGGYSVGVQCPYRLSANAAPRPPPAPRPLSASQRPAAPDSVPPAWPKTAQNSGWGARQHALCAALVRDEGG</sequence>
<name>A0ABY2HK65_9HYPO</name>
<comment type="caution">
    <text evidence="2">The sequence shown here is derived from an EMBL/GenBank/DDBJ whole genome shotgun (WGS) entry which is preliminary data.</text>
</comment>
<feature type="region of interest" description="Disordered" evidence="1">
    <location>
        <begin position="28"/>
        <end position="69"/>
    </location>
</feature>
<dbReference type="EMBL" id="PPTA01000001">
    <property type="protein sequence ID" value="TFB07705.1"/>
    <property type="molecule type" value="Genomic_DNA"/>
</dbReference>
<evidence type="ECO:0000313" key="3">
    <source>
        <dbReference type="Proteomes" id="UP001642720"/>
    </source>
</evidence>
<feature type="compositionally biased region" description="Low complexity" evidence="1">
    <location>
        <begin position="41"/>
        <end position="51"/>
    </location>
</feature>
<proteinExistence type="predicted"/>
<accession>A0ABY2HK65</accession>
<evidence type="ECO:0000313" key="2">
    <source>
        <dbReference type="EMBL" id="TFB07705.1"/>
    </source>
</evidence>
<organism evidence="2 3">
    <name type="scientific">Trichoderma ghanense</name>
    <dbReference type="NCBI Taxonomy" id="65468"/>
    <lineage>
        <taxon>Eukaryota</taxon>
        <taxon>Fungi</taxon>
        <taxon>Dikarya</taxon>
        <taxon>Ascomycota</taxon>
        <taxon>Pezizomycotina</taxon>
        <taxon>Sordariomycetes</taxon>
        <taxon>Hypocreomycetidae</taxon>
        <taxon>Hypocreales</taxon>
        <taxon>Hypocreaceae</taxon>
        <taxon>Trichoderma</taxon>
    </lineage>
</organism>
<keyword evidence="3" id="KW-1185">Reference proteome</keyword>
<dbReference type="RefSeq" id="XP_073563906.1">
    <property type="nucleotide sequence ID" value="XM_073698428.1"/>
</dbReference>
<evidence type="ECO:0000256" key="1">
    <source>
        <dbReference type="SAM" id="MobiDB-lite"/>
    </source>
</evidence>
<gene>
    <name evidence="2" type="ORF">CCMA1212_000987</name>
</gene>
<protein>
    <submittedName>
        <fullName evidence="2">Uncharacterized protein</fullName>
    </submittedName>
</protein>